<dbReference type="GO" id="GO:0008757">
    <property type="term" value="F:S-adenosylmethionine-dependent methyltransferase activity"/>
    <property type="evidence" value="ECO:0007669"/>
    <property type="project" value="InterPro"/>
</dbReference>
<dbReference type="AlphaFoldDB" id="A0A318LJ84"/>
<reference evidence="2 3" key="1">
    <citation type="submission" date="2016-07" db="EMBL/GenBank/DDBJ databases">
        <title>Draft genome sequence of Prauserella sp. YIM 121212, isolated from alkaline soil.</title>
        <authorList>
            <person name="Ruckert C."/>
            <person name="Albersmeier A."/>
            <person name="Jiang C.-L."/>
            <person name="Jiang Y."/>
            <person name="Kalinowski J."/>
            <person name="Schneider O."/>
            <person name="Winkler A."/>
            <person name="Zotchev S.B."/>
        </authorList>
    </citation>
    <scope>NUCLEOTIDE SEQUENCE [LARGE SCALE GENOMIC DNA]</scope>
    <source>
        <strain evidence="2 3">YIM 121212</strain>
    </source>
</reference>
<organism evidence="2 3">
    <name type="scientific">Prauserella flavalba</name>
    <dbReference type="NCBI Taxonomy" id="1477506"/>
    <lineage>
        <taxon>Bacteria</taxon>
        <taxon>Bacillati</taxon>
        <taxon>Actinomycetota</taxon>
        <taxon>Actinomycetes</taxon>
        <taxon>Pseudonocardiales</taxon>
        <taxon>Pseudonocardiaceae</taxon>
        <taxon>Prauserella</taxon>
    </lineage>
</organism>
<name>A0A318LJ84_9PSEU</name>
<evidence type="ECO:0000313" key="3">
    <source>
        <dbReference type="Proteomes" id="UP000247892"/>
    </source>
</evidence>
<comment type="caution">
    <text evidence="2">The sequence shown here is derived from an EMBL/GenBank/DDBJ whole genome shotgun (WGS) entry which is preliminary data.</text>
</comment>
<dbReference type="RefSeq" id="WP_110341026.1">
    <property type="nucleotide sequence ID" value="NZ_MASU01000011.1"/>
</dbReference>
<dbReference type="PANTHER" id="PTHR43861">
    <property type="entry name" value="TRANS-ACONITATE 2-METHYLTRANSFERASE-RELATED"/>
    <property type="match status" value="1"/>
</dbReference>
<feature type="domain" description="Methyltransferase type 11" evidence="1">
    <location>
        <begin position="20"/>
        <end position="117"/>
    </location>
</feature>
<dbReference type="Pfam" id="PF08241">
    <property type="entry name" value="Methyltransf_11"/>
    <property type="match status" value="1"/>
</dbReference>
<dbReference type="Gene3D" id="3.40.50.150">
    <property type="entry name" value="Vaccinia Virus protein VP39"/>
    <property type="match status" value="1"/>
</dbReference>
<keyword evidence="2" id="KW-0830">Ubiquinone</keyword>
<dbReference type="CDD" id="cd02440">
    <property type="entry name" value="AdoMet_MTases"/>
    <property type="match status" value="1"/>
</dbReference>
<evidence type="ECO:0000313" key="2">
    <source>
        <dbReference type="EMBL" id="PXY26442.1"/>
    </source>
</evidence>
<accession>A0A318LJ84</accession>
<dbReference type="SUPFAM" id="SSF53335">
    <property type="entry name" value="S-adenosyl-L-methionine-dependent methyltransferases"/>
    <property type="match status" value="1"/>
</dbReference>
<dbReference type="Proteomes" id="UP000247892">
    <property type="component" value="Unassembled WGS sequence"/>
</dbReference>
<dbReference type="OrthoDB" id="9795634at2"/>
<evidence type="ECO:0000259" key="1">
    <source>
        <dbReference type="Pfam" id="PF08241"/>
    </source>
</evidence>
<dbReference type="InterPro" id="IPR013216">
    <property type="entry name" value="Methyltransf_11"/>
</dbReference>
<protein>
    <submittedName>
        <fullName evidence="2">Ubiquinone biosynthesis protein</fullName>
    </submittedName>
</protein>
<sequence length="235" mass="25316">MLEGYAGFALPRLEPGMRVVDVGCGRGAITLSLGTAAHPIHVLGIAADVAEVALARKSADRARVSTVDFVAAHPGRLPLPPSSVDLVFSHALLEHVPDPQAVLAECARVLRPGGTLAVSTPDWSKAKLRPKTANVDAALRGRHLLHRRAGGDPFAGRHVADWVARAGFRDVRAKARFHAGIGYRELAERVEAELAEAIRVRQDQQLASAARSAWMWVRNGNGEFAQCWIEVLATR</sequence>
<proteinExistence type="predicted"/>
<dbReference type="InterPro" id="IPR029063">
    <property type="entry name" value="SAM-dependent_MTases_sf"/>
</dbReference>
<gene>
    <name evidence="2" type="ORF">BA062_24835</name>
</gene>
<dbReference type="EMBL" id="MASU01000011">
    <property type="protein sequence ID" value="PXY26442.1"/>
    <property type="molecule type" value="Genomic_DNA"/>
</dbReference>
<keyword evidence="3" id="KW-1185">Reference proteome</keyword>